<feature type="compositionally biased region" description="Polar residues" evidence="1">
    <location>
        <begin position="128"/>
        <end position="143"/>
    </location>
</feature>
<sequence>MNAQCSTAQNFRQPRKGHVPCAPSNKTSCRHIQAASRACLPMALSPHSVREMSSHRKEGQAANQLQEDRQQGTKPEKSSQPSIVHKSGATLAMGAAIAVLGMSLLLSPPAAAIYGSASSDDNFENIPGTLSSSTQGEDGSKQLSKVLGGKNGKQVQGCTRTCLPTCVRGGSNGGAPGLGPLSMRRDIIVFKDGFRSRSYCLTECANACSRLAEAKERGIP</sequence>
<evidence type="ECO:0000313" key="3">
    <source>
        <dbReference type="Proteomes" id="UP000815325"/>
    </source>
</evidence>
<reference evidence="2" key="1">
    <citation type="submission" date="2017-08" db="EMBL/GenBank/DDBJ databases">
        <authorList>
            <person name="Polle J.E."/>
            <person name="Barry K."/>
            <person name="Cushman J."/>
            <person name="Schmutz J."/>
            <person name="Tran D."/>
            <person name="Hathwaick L.T."/>
            <person name="Yim W.C."/>
            <person name="Jenkins J."/>
            <person name="Mckie-Krisberg Z.M."/>
            <person name="Prochnik S."/>
            <person name="Lindquist E."/>
            <person name="Dockter R.B."/>
            <person name="Adam C."/>
            <person name="Molina H."/>
            <person name="Bunkerborg J."/>
            <person name="Jin E."/>
            <person name="Buchheim M."/>
            <person name="Magnuson J."/>
        </authorList>
    </citation>
    <scope>NUCLEOTIDE SEQUENCE</scope>
    <source>
        <strain evidence="2">CCAP 19/18</strain>
    </source>
</reference>
<keyword evidence="3" id="KW-1185">Reference proteome</keyword>
<dbReference type="Proteomes" id="UP000815325">
    <property type="component" value="Unassembled WGS sequence"/>
</dbReference>
<feature type="region of interest" description="Disordered" evidence="1">
    <location>
        <begin position="1"/>
        <end position="26"/>
    </location>
</feature>
<accession>A0ABQ7GY19</accession>
<feature type="region of interest" description="Disordered" evidence="1">
    <location>
        <begin position="46"/>
        <end position="83"/>
    </location>
</feature>
<dbReference type="PANTHER" id="PTHR36006:SF2">
    <property type="entry name" value="OS06G0704200 PROTEIN"/>
    <property type="match status" value="1"/>
</dbReference>
<comment type="caution">
    <text evidence="2">The sequence shown here is derived from an EMBL/GenBank/DDBJ whole genome shotgun (WGS) entry which is preliminary data.</text>
</comment>
<organism evidence="2 3">
    <name type="scientific">Dunaliella salina</name>
    <name type="common">Green alga</name>
    <name type="synonym">Protococcus salinus</name>
    <dbReference type="NCBI Taxonomy" id="3046"/>
    <lineage>
        <taxon>Eukaryota</taxon>
        <taxon>Viridiplantae</taxon>
        <taxon>Chlorophyta</taxon>
        <taxon>core chlorophytes</taxon>
        <taxon>Chlorophyceae</taxon>
        <taxon>CS clade</taxon>
        <taxon>Chlamydomonadales</taxon>
        <taxon>Dunaliellaceae</taxon>
        <taxon>Dunaliella</taxon>
    </lineage>
</organism>
<dbReference type="PANTHER" id="PTHR36006">
    <property type="entry name" value="BNAC02G25390D PROTEIN"/>
    <property type="match status" value="1"/>
</dbReference>
<dbReference type="EMBL" id="MU069542">
    <property type="protein sequence ID" value="KAF5839500.1"/>
    <property type="molecule type" value="Genomic_DNA"/>
</dbReference>
<protein>
    <recommendedName>
        <fullName evidence="4">Encoded protein</fullName>
    </recommendedName>
</protein>
<proteinExistence type="predicted"/>
<name>A0ABQ7GY19_DUNSA</name>
<evidence type="ECO:0000313" key="2">
    <source>
        <dbReference type="EMBL" id="KAF5839500.1"/>
    </source>
</evidence>
<feature type="compositionally biased region" description="Polar residues" evidence="1">
    <location>
        <begin position="1"/>
        <end position="12"/>
    </location>
</feature>
<gene>
    <name evidence="2" type="ORF">DUNSADRAFT_674</name>
</gene>
<feature type="compositionally biased region" description="Basic and acidic residues" evidence="1">
    <location>
        <begin position="48"/>
        <end position="59"/>
    </location>
</feature>
<evidence type="ECO:0000256" key="1">
    <source>
        <dbReference type="SAM" id="MobiDB-lite"/>
    </source>
</evidence>
<feature type="region of interest" description="Disordered" evidence="1">
    <location>
        <begin position="125"/>
        <end position="153"/>
    </location>
</feature>
<feature type="compositionally biased region" description="Basic and acidic residues" evidence="1">
    <location>
        <begin position="66"/>
        <end position="77"/>
    </location>
</feature>
<evidence type="ECO:0008006" key="4">
    <source>
        <dbReference type="Google" id="ProtNLM"/>
    </source>
</evidence>